<name>A0A177NQ26_9GAMM</name>
<sequence>MRSATSKLKDFGDDLKDVLNKLIPLMVRQTLREPNQANAVNPEPVEALNPNFLKTADASVIPIGATPPPGAFS</sequence>
<dbReference type="STRING" id="702114.A1355_03855"/>
<gene>
    <name evidence="1" type="ORF">A1355_03855</name>
</gene>
<proteinExistence type="predicted"/>
<protein>
    <submittedName>
        <fullName evidence="1">Uncharacterized protein</fullName>
    </submittedName>
</protein>
<organism evidence="1 2">
    <name type="scientific">Methylomonas koyamae</name>
    <dbReference type="NCBI Taxonomy" id="702114"/>
    <lineage>
        <taxon>Bacteria</taxon>
        <taxon>Pseudomonadati</taxon>
        <taxon>Pseudomonadota</taxon>
        <taxon>Gammaproteobacteria</taxon>
        <taxon>Methylococcales</taxon>
        <taxon>Methylococcaceae</taxon>
        <taxon>Methylomonas</taxon>
    </lineage>
</organism>
<dbReference type="Proteomes" id="UP000077628">
    <property type="component" value="Unassembled WGS sequence"/>
</dbReference>
<accession>A0A177NQ26</accession>
<dbReference type="AlphaFoldDB" id="A0A177NQ26"/>
<evidence type="ECO:0000313" key="1">
    <source>
        <dbReference type="EMBL" id="OAI19644.1"/>
    </source>
</evidence>
<keyword evidence="2" id="KW-1185">Reference proteome</keyword>
<dbReference type="EMBL" id="LUUK01000155">
    <property type="protein sequence ID" value="OAI19644.1"/>
    <property type="molecule type" value="Genomic_DNA"/>
</dbReference>
<comment type="caution">
    <text evidence="1">The sequence shown here is derived from an EMBL/GenBank/DDBJ whole genome shotgun (WGS) entry which is preliminary data.</text>
</comment>
<dbReference type="RefSeq" id="WP_064027793.1">
    <property type="nucleotide sequence ID" value="NZ_LUUK01000155.1"/>
</dbReference>
<evidence type="ECO:0000313" key="2">
    <source>
        <dbReference type="Proteomes" id="UP000077628"/>
    </source>
</evidence>
<reference evidence="2" key="1">
    <citation type="submission" date="2016-03" db="EMBL/GenBank/DDBJ databases">
        <authorList>
            <person name="Heylen K."/>
            <person name="De Vos P."/>
            <person name="Vekeman B."/>
        </authorList>
    </citation>
    <scope>NUCLEOTIDE SEQUENCE [LARGE SCALE GENOMIC DNA]</scope>
    <source>
        <strain evidence="2">R-45383</strain>
    </source>
</reference>